<evidence type="ECO:0000313" key="3">
    <source>
        <dbReference type="Proteomes" id="UP000264217"/>
    </source>
</evidence>
<feature type="signal peptide" evidence="1">
    <location>
        <begin position="1"/>
        <end position="25"/>
    </location>
</feature>
<feature type="chain" id="PRO_5016563677" description="DUF4369 domain-containing protein" evidence="1">
    <location>
        <begin position="26"/>
        <end position="236"/>
    </location>
</feature>
<dbReference type="Proteomes" id="UP000264217">
    <property type="component" value="Unassembled WGS sequence"/>
</dbReference>
<dbReference type="RefSeq" id="WP_117393050.1">
    <property type="nucleotide sequence ID" value="NZ_QWDC01000003.1"/>
</dbReference>
<protein>
    <recommendedName>
        <fullName evidence="4">DUF4369 domain-containing protein</fullName>
    </recommendedName>
</protein>
<gene>
    <name evidence="2" type="ORF">D0C36_18025</name>
</gene>
<evidence type="ECO:0000256" key="1">
    <source>
        <dbReference type="SAM" id="SignalP"/>
    </source>
</evidence>
<accession>A0A372NPQ9</accession>
<dbReference type="EMBL" id="QWDC01000003">
    <property type="protein sequence ID" value="RFZ90848.1"/>
    <property type="molecule type" value="Genomic_DNA"/>
</dbReference>
<evidence type="ECO:0008006" key="4">
    <source>
        <dbReference type="Google" id="ProtNLM"/>
    </source>
</evidence>
<proteinExistence type="predicted"/>
<organism evidence="2 3">
    <name type="scientific">Mucilaginibacter conchicola</name>
    <dbReference type="NCBI Taxonomy" id="2303333"/>
    <lineage>
        <taxon>Bacteria</taxon>
        <taxon>Pseudomonadati</taxon>
        <taxon>Bacteroidota</taxon>
        <taxon>Sphingobacteriia</taxon>
        <taxon>Sphingobacteriales</taxon>
        <taxon>Sphingobacteriaceae</taxon>
        <taxon>Mucilaginibacter</taxon>
    </lineage>
</organism>
<keyword evidence="1" id="KW-0732">Signal</keyword>
<sequence>MDHNKSFTALRRTAFVFVLVMIAQAASAQKWMPGYFIDIKGNKVEGFIYPNPGGKGPIANEGFINFKDSEKSEPYSLATSDLQSFVAGRDSFVVAHAPGNETWAKQEFDFVRVALNEEIKIYATRGAGSGGGGGKKVHVSPGVGIGGGTYGASYGGGLGISIGDGGGGNRNKLSYYYGGNTATMHHLTDENFRDIMSEAMGDEPEVVQEIQTGKYNLHSIEKLIAYFNKVKASHQQ</sequence>
<evidence type="ECO:0000313" key="2">
    <source>
        <dbReference type="EMBL" id="RFZ90848.1"/>
    </source>
</evidence>
<keyword evidence="3" id="KW-1185">Reference proteome</keyword>
<reference evidence="2 3" key="1">
    <citation type="submission" date="2018-08" db="EMBL/GenBank/DDBJ databases">
        <title>Mucilaginibacter sp. MYSH2.</title>
        <authorList>
            <person name="Seo T."/>
        </authorList>
    </citation>
    <scope>NUCLEOTIDE SEQUENCE [LARGE SCALE GENOMIC DNA]</scope>
    <source>
        <strain evidence="2 3">MYSH2</strain>
    </source>
</reference>
<dbReference type="AlphaFoldDB" id="A0A372NPQ9"/>
<comment type="caution">
    <text evidence="2">The sequence shown here is derived from an EMBL/GenBank/DDBJ whole genome shotgun (WGS) entry which is preliminary data.</text>
</comment>
<name>A0A372NPQ9_9SPHI</name>
<dbReference type="OrthoDB" id="1494015at2"/>